<dbReference type="UniPathway" id="UPA00885"/>
<proteinExistence type="inferred from homology"/>
<dbReference type="GO" id="GO:0005737">
    <property type="term" value="C:cytoplasm"/>
    <property type="evidence" value="ECO:0007669"/>
    <property type="project" value="TreeGrafter"/>
</dbReference>
<dbReference type="InterPro" id="IPR000594">
    <property type="entry name" value="ThiF_NAD_FAD-bd"/>
</dbReference>
<evidence type="ECO:0000256" key="1">
    <source>
        <dbReference type="ARBA" id="ARBA00005032"/>
    </source>
</evidence>
<dbReference type="GO" id="GO:0019781">
    <property type="term" value="F:NEDD8 activating enzyme activity"/>
    <property type="evidence" value="ECO:0007669"/>
    <property type="project" value="UniProtKB-UniRule"/>
</dbReference>
<evidence type="ECO:0000259" key="6">
    <source>
        <dbReference type="Pfam" id="PF00899"/>
    </source>
</evidence>
<protein>
    <recommendedName>
        <fullName evidence="3 5">NEDD8-activating enzyme E1 regulatory subunit</fullName>
    </recommendedName>
</protein>
<comment type="pathway">
    <text evidence="1 5">Protein modification; protein neddylation.</text>
</comment>
<evidence type="ECO:0000256" key="4">
    <source>
        <dbReference type="ARBA" id="ARBA00022786"/>
    </source>
</evidence>
<dbReference type="GO" id="GO:0045116">
    <property type="term" value="P:protein neddylation"/>
    <property type="evidence" value="ECO:0007669"/>
    <property type="project" value="UniProtKB-UniRule"/>
</dbReference>
<dbReference type="SUPFAM" id="SSF69572">
    <property type="entry name" value="Activating enzymes of the ubiquitin-like proteins"/>
    <property type="match status" value="1"/>
</dbReference>
<dbReference type="InterPro" id="IPR030667">
    <property type="entry name" value="APP-BP1"/>
</dbReference>
<name>A0A564YZ61_HYMDI</name>
<dbReference type="PANTHER" id="PTHR10953">
    <property type="entry name" value="UBIQUITIN-ACTIVATING ENZYME E1"/>
    <property type="match status" value="1"/>
</dbReference>
<dbReference type="EMBL" id="CABIJS010000499">
    <property type="protein sequence ID" value="VUZ52470.1"/>
    <property type="molecule type" value="Genomic_DNA"/>
</dbReference>
<dbReference type="PANTHER" id="PTHR10953:SF29">
    <property type="entry name" value="NEDD8-ACTIVATING ENZYME E1 REGULATORY SUBUNIT"/>
    <property type="match status" value="1"/>
</dbReference>
<gene>
    <name evidence="7" type="ORF">WMSIL1_LOCUS10993</name>
</gene>
<evidence type="ECO:0000313" key="7">
    <source>
        <dbReference type="EMBL" id="VUZ52470.1"/>
    </source>
</evidence>
<keyword evidence="8" id="KW-1185">Reference proteome</keyword>
<dbReference type="AlphaFoldDB" id="A0A564YZ61"/>
<dbReference type="Gene3D" id="3.40.50.720">
    <property type="entry name" value="NAD(P)-binding Rossmann-like Domain"/>
    <property type="match status" value="2"/>
</dbReference>
<dbReference type="InterPro" id="IPR035985">
    <property type="entry name" value="Ubiquitin-activating_enz"/>
</dbReference>
<organism evidence="7 8">
    <name type="scientific">Hymenolepis diminuta</name>
    <name type="common">Rat tapeworm</name>
    <dbReference type="NCBI Taxonomy" id="6216"/>
    <lineage>
        <taxon>Eukaryota</taxon>
        <taxon>Metazoa</taxon>
        <taxon>Spiralia</taxon>
        <taxon>Lophotrochozoa</taxon>
        <taxon>Platyhelminthes</taxon>
        <taxon>Cestoda</taxon>
        <taxon>Eucestoda</taxon>
        <taxon>Cyclophyllidea</taxon>
        <taxon>Hymenolepididae</taxon>
        <taxon>Hymenolepis</taxon>
    </lineage>
</organism>
<keyword evidence="4 5" id="KW-0833">Ubl conjugation pathway</keyword>
<evidence type="ECO:0000256" key="5">
    <source>
        <dbReference type="PIRNR" id="PIRNR039099"/>
    </source>
</evidence>
<dbReference type="Proteomes" id="UP000321570">
    <property type="component" value="Unassembled WGS sequence"/>
</dbReference>
<dbReference type="InterPro" id="IPR045886">
    <property type="entry name" value="ThiF/MoeB/HesA"/>
</dbReference>
<evidence type="ECO:0000313" key="8">
    <source>
        <dbReference type="Proteomes" id="UP000321570"/>
    </source>
</evidence>
<reference evidence="7 8" key="1">
    <citation type="submission" date="2019-07" db="EMBL/GenBank/DDBJ databases">
        <authorList>
            <person name="Jastrzebski P J."/>
            <person name="Paukszto L."/>
            <person name="Jastrzebski P J."/>
        </authorList>
    </citation>
    <scope>NUCLEOTIDE SEQUENCE [LARGE SCALE GENOMIC DNA]</scope>
    <source>
        <strain evidence="7 8">WMS-il1</strain>
    </source>
</reference>
<feature type="domain" description="THIF-type NAD/FAD binding fold" evidence="6">
    <location>
        <begin position="9"/>
        <end position="562"/>
    </location>
</feature>
<evidence type="ECO:0000256" key="3">
    <source>
        <dbReference type="ARBA" id="ARBA00015407"/>
    </source>
</evidence>
<dbReference type="Pfam" id="PF00899">
    <property type="entry name" value="ThiF"/>
    <property type="match status" value="1"/>
</dbReference>
<evidence type="ECO:0000256" key="2">
    <source>
        <dbReference type="ARBA" id="ARBA00006868"/>
    </source>
</evidence>
<comment type="similarity">
    <text evidence="2 5">Belongs to the ubiquitin-activating E1 family. ULA1 subfamily.</text>
</comment>
<dbReference type="PIRSF" id="PIRSF039099">
    <property type="entry name" value="APP-BP1"/>
    <property type="match status" value="1"/>
</dbReference>
<accession>A0A564YZ61</accession>
<sequence length="584" mass="65346">MISFQEQRYDRQLRLWGDRGQEILGKSKICLLGSSAVGSELLKNLVLPGIGEFIIVDDALVNKEDLGNNFFVTSAHIGKPRAQVVAECVSELNTDVRGNFLVENLETLLEGDPSFFMGFSAIIYTSVREGPLIRLSRIVSRTNIPIITCYSVGFVGFLRVSVSEHVIIESHPDSTKPDFRLDNPPKALIDLFNHPENDFDSLSANELSQVPWLIIVYKYLSIFQRKYGRFPSSYSDKREICKYINEAAEFFIDKCRSRGEELEATFELVNFHEAARSVNIALTETKLPEEVRAIFEDDQCRLSGYSPTSDPSADNRRFPLFRNQSGNNPIAVNPSLLNFWNLAAALKDYTFNEGGGNLPIRGDLPDMTSSSEKYLKLLTVYREAAENAVEQLASRLSNIEGLPLEDIRIFAKNAAYIRVIRCGSLEEELKQSPARVEDLHLIPSYEGNDAMLWYFMLRGAAGFYEENGRWPGNPYGSSGESAAPIAEGGSDEQFSPHIVELDMPRLKNHVNRVLTSSGVAVNRVSDDFVHEMCRFGGGEIHSIAAFMGGIAAQEVIKLVTHQFVPICQPLIYNGITQQITLLEF</sequence>